<feature type="region of interest" description="Disordered" evidence="1">
    <location>
        <begin position="743"/>
        <end position="781"/>
    </location>
</feature>
<feature type="compositionally biased region" description="Basic and acidic residues" evidence="1">
    <location>
        <begin position="599"/>
        <end position="617"/>
    </location>
</feature>
<gene>
    <name evidence="3" type="ORF">Clacol_001775</name>
</gene>
<feature type="compositionally biased region" description="Polar residues" evidence="1">
    <location>
        <begin position="751"/>
        <end position="780"/>
    </location>
</feature>
<feature type="compositionally biased region" description="Basic and acidic residues" evidence="1">
    <location>
        <begin position="462"/>
        <end position="478"/>
    </location>
</feature>
<evidence type="ECO:0000259" key="2">
    <source>
        <dbReference type="Pfam" id="PF09444"/>
    </source>
</evidence>
<feature type="compositionally biased region" description="Basic and acidic residues" evidence="1">
    <location>
        <begin position="1227"/>
        <end position="1236"/>
    </location>
</feature>
<feature type="compositionally biased region" description="Basic and acidic residues" evidence="1">
    <location>
        <begin position="905"/>
        <end position="914"/>
    </location>
</feature>
<feature type="compositionally biased region" description="Basic and acidic residues" evidence="1">
    <location>
        <begin position="690"/>
        <end position="702"/>
    </location>
</feature>
<feature type="compositionally biased region" description="Basic and acidic residues" evidence="1">
    <location>
        <begin position="50"/>
        <end position="68"/>
    </location>
</feature>
<dbReference type="Proteomes" id="UP001050691">
    <property type="component" value="Unassembled WGS sequence"/>
</dbReference>
<dbReference type="Pfam" id="PF09444">
    <property type="entry name" value="MRC1"/>
    <property type="match status" value="1"/>
</dbReference>
<feature type="region of interest" description="Disordered" evidence="1">
    <location>
        <begin position="363"/>
        <end position="422"/>
    </location>
</feature>
<reference evidence="3" key="1">
    <citation type="submission" date="2021-10" db="EMBL/GenBank/DDBJ databases">
        <title>De novo Genome Assembly of Clathrus columnatus (Basidiomycota, Fungi) Using Illumina and Nanopore Sequence Data.</title>
        <authorList>
            <person name="Ogiso-Tanaka E."/>
            <person name="Itagaki H."/>
            <person name="Hosoya T."/>
            <person name="Hosaka K."/>
        </authorList>
    </citation>
    <scope>NUCLEOTIDE SEQUENCE</scope>
    <source>
        <strain evidence="3">MO-923</strain>
    </source>
</reference>
<feature type="region of interest" description="Disordered" evidence="1">
    <location>
        <begin position="1210"/>
        <end position="1279"/>
    </location>
</feature>
<keyword evidence="4" id="KW-1185">Reference proteome</keyword>
<evidence type="ECO:0000256" key="1">
    <source>
        <dbReference type="SAM" id="MobiDB-lite"/>
    </source>
</evidence>
<protein>
    <recommendedName>
        <fullName evidence="2">DNA replication checkpoint mediator MRC1 domain-containing protein</fullName>
    </recommendedName>
</protein>
<feature type="compositionally biased region" description="Acidic residues" evidence="1">
    <location>
        <begin position="551"/>
        <end position="561"/>
    </location>
</feature>
<feature type="domain" description="DNA replication checkpoint mediator MRC1" evidence="2">
    <location>
        <begin position="946"/>
        <end position="1082"/>
    </location>
</feature>
<feature type="region of interest" description="Disordered" evidence="1">
    <location>
        <begin position="690"/>
        <end position="725"/>
    </location>
</feature>
<organism evidence="3 4">
    <name type="scientific">Clathrus columnatus</name>
    <dbReference type="NCBI Taxonomy" id="1419009"/>
    <lineage>
        <taxon>Eukaryota</taxon>
        <taxon>Fungi</taxon>
        <taxon>Dikarya</taxon>
        <taxon>Basidiomycota</taxon>
        <taxon>Agaricomycotina</taxon>
        <taxon>Agaricomycetes</taxon>
        <taxon>Phallomycetidae</taxon>
        <taxon>Phallales</taxon>
        <taxon>Clathraceae</taxon>
        <taxon>Clathrus</taxon>
    </lineage>
</organism>
<dbReference type="AlphaFoldDB" id="A0AAV5A2A8"/>
<feature type="region of interest" description="Disordered" evidence="1">
    <location>
        <begin position="462"/>
        <end position="636"/>
    </location>
</feature>
<comment type="caution">
    <text evidence="3">The sequence shown here is derived from an EMBL/GenBank/DDBJ whole genome shotgun (WGS) entry which is preliminary data.</text>
</comment>
<feature type="compositionally biased region" description="Polar residues" evidence="1">
    <location>
        <begin position="703"/>
        <end position="725"/>
    </location>
</feature>
<accession>A0AAV5A2A8</accession>
<feature type="compositionally biased region" description="Acidic residues" evidence="1">
    <location>
        <begin position="511"/>
        <end position="531"/>
    </location>
</feature>
<feature type="compositionally biased region" description="Acidic residues" evidence="1">
    <location>
        <begin position="1089"/>
        <end position="1098"/>
    </location>
</feature>
<proteinExistence type="predicted"/>
<sequence>MAPLEHADSIIEESVISTSPSRHVDTDNETSTSVAEPSLPRRVTKTYGRPKIDQSGRDNTENTYESRAHTLRTAPPDTERLVIPESEDASTYSGTSAPGFEWRKQLKQIDDDYNNKNTTELSTTIITPSGSFADENHKDTSSNAGMFDGTLSSLLSEVPHVPSEESDTENTKHVEISVVDSSSPDASTSSDGEATEMNVLHSTSLRNEPLESPPKSPLTSINAKYSRTEEAESDEKPKKTQKGKEKRSRKKASKKEVTEMQKESARLLADRTVEIKRQEQRPGRSDNFSLLQEVEDSNKSGTTSSVSFRHSTPRKRQISSSHEDPVCGQGGDADMPTADSVLETEYARLIEKKRAQELKEKKLQALHASKVTSTSSSDDDLEVERMVTPRSQRYRVKSIGNAPGLEPESKYKRDSDHKQRSEINLELAAKPLFGIRKGKIAKSGHQNGVSHQSLNQILLQRAEKQSSEIEGKKKEKWIQRGGSLKPTAPSGENSIDSWLCKGLSEDVQNPDAEEGDYEDEWLSEEQDDEQSDNGSTGKILDDNRDISNESTVDDEDDDEDKENQQPLPRRARGRVIADSDDENNPMLMRSNQPRVLAGDSDRLGIADSSSERGDDHQGGSASDDEDKENKLDGCSKIGFDGNAFTSNFESSIFRQVPRRQLNELDEDLLEESGSPLSKTGNKHRILTVLHEEDKENTFESDHSSSSGRAIGSPFSTPVENFEGSTLVSPEGFSQLFTGAKKFTDKEPSPTALANSPTPLLTRGFSQFFTPSGSKSQNHSSELCKGKLDVPFRLTNGKSFEFTQPNALLPSVQISESQRREVDNMFNKDQEFKLDEAKRAKTEAEPNSSERTKMPYFGSFIASPQTNISPIIRQPLATMSLTSIGRSNESIMVDEDSPPQPKRTRFYRERPHARSESPSPIAPRKVRNAFELLKDPDTEKHKRSIIKVSEFVEDEAQESDDELYAGFGGKEKDDKDAENEDQDAIVEGLVDDAELDEKTMAIDLVLEKHKEFEAQDDAAVTKLHQDAIEGKLRAKRKNKGLEFDDSESEDEDRRPKHFLKKRRIEGDTLDACAQNPETRPFFNVYQQSLLDDEDQLDMEPLEKESREDTSEDGDDDDQQQTVDISTVRDELRKRVLDDEEGEMARADLEDVTWVDVDDGQTSDDIEIQVEQEGMLQGNSKLQNKTLSTLRFNGDFMTTNATSQEKIRLRAWASQESQTRSAGGRGGFARREEKEKTIGSRKPLTSHKYPTPSHMPDKLKKLPTSSSSLISHVQKQKRFED</sequence>
<feature type="compositionally biased region" description="Low complexity" evidence="1">
    <location>
        <begin position="177"/>
        <end position="191"/>
    </location>
</feature>
<feature type="compositionally biased region" description="Basic and acidic residues" evidence="1">
    <location>
        <begin position="226"/>
        <end position="238"/>
    </location>
</feature>
<feature type="compositionally biased region" description="Acidic residues" evidence="1">
    <location>
        <begin position="1108"/>
        <end position="1117"/>
    </location>
</feature>
<feature type="compositionally biased region" description="Basic residues" evidence="1">
    <location>
        <begin position="239"/>
        <end position="253"/>
    </location>
</feature>
<feature type="region of interest" description="Disordered" evidence="1">
    <location>
        <begin position="890"/>
        <end position="982"/>
    </location>
</feature>
<feature type="compositionally biased region" description="Basic and acidic residues" evidence="1">
    <location>
        <begin position="407"/>
        <end position="422"/>
    </location>
</feature>
<feature type="compositionally biased region" description="Basic and acidic residues" evidence="1">
    <location>
        <begin position="254"/>
        <end position="284"/>
    </location>
</feature>
<name>A0AAV5A2A8_9AGAM</name>
<feature type="compositionally biased region" description="Low complexity" evidence="1">
    <location>
        <begin position="1260"/>
        <end position="1269"/>
    </location>
</feature>
<feature type="compositionally biased region" description="Acidic residues" evidence="1">
    <location>
        <begin position="950"/>
        <end position="962"/>
    </location>
</feature>
<feature type="region of interest" description="Disordered" evidence="1">
    <location>
        <begin position="832"/>
        <end position="851"/>
    </location>
</feature>
<feature type="compositionally biased region" description="Polar residues" evidence="1">
    <location>
        <begin position="299"/>
        <end position="310"/>
    </location>
</feature>
<feature type="region of interest" description="Disordered" evidence="1">
    <location>
        <begin position="1028"/>
        <end position="1127"/>
    </location>
</feature>
<feature type="region of interest" description="Disordered" evidence="1">
    <location>
        <begin position="126"/>
        <end position="337"/>
    </location>
</feature>
<evidence type="ECO:0000313" key="3">
    <source>
        <dbReference type="EMBL" id="GJJ07572.1"/>
    </source>
</evidence>
<dbReference type="EMBL" id="BPWL01000002">
    <property type="protein sequence ID" value="GJJ07572.1"/>
    <property type="molecule type" value="Genomic_DNA"/>
</dbReference>
<evidence type="ECO:0000313" key="4">
    <source>
        <dbReference type="Proteomes" id="UP001050691"/>
    </source>
</evidence>
<dbReference type="InterPro" id="IPR018564">
    <property type="entry name" value="Repl_chkpnt_MRC1_dom"/>
</dbReference>
<feature type="region of interest" description="Disordered" evidence="1">
    <location>
        <begin position="1"/>
        <end position="103"/>
    </location>
</feature>